<dbReference type="SMART" id="SM00356">
    <property type="entry name" value="ZnF_C3H1"/>
    <property type="match status" value="2"/>
</dbReference>
<dbReference type="PANTHER" id="PTHR11224:SF10">
    <property type="entry name" value="IP09428P-RELATED"/>
    <property type="match status" value="1"/>
</dbReference>
<organism evidence="7 8">
    <name type="scientific">Exidia glandulosa HHB12029</name>
    <dbReference type="NCBI Taxonomy" id="1314781"/>
    <lineage>
        <taxon>Eukaryota</taxon>
        <taxon>Fungi</taxon>
        <taxon>Dikarya</taxon>
        <taxon>Basidiomycota</taxon>
        <taxon>Agaricomycotina</taxon>
        <taxon>Agaricomycetes</taxon>
        <taxon>Auriculariales</taxon>
        <taxon>Exidiaceae</taxon>
        <taxon>Exidia</taxon>
    </lineage>
</organism>
<evidence type="ECO:0000256" key="2">
    <source>
        <dbReference type="ARBA" id="ARBA00022771"/>
    </source>
</evidence>
<feature type="domain" description="C3H1-type" evidence="6">
    <location>
        <begin position="119"/>
        <end position="141"/>
    </location>
</feature>
<dbReference type="PROSITE" id="PS50103">
    <property type="entry name" value="ZF_C3H1"/>
    <property type="match status" value="2"/>
</dbReference>
<evidence type="ECO:0000256" key="3">
    <source>
        <dbReference type="ARBA" id="ARBA00022833"/>
    </source>
</evidence>
<sequence length="331" mass="36775">MSSQPDDQHNVHDDPSTSKTIQEHPLATTPTPATTTTTDEQPQPPPPTQNGIPNKIVDDAPRDTQQPIPDDEDDEEPEDGEARRIPDDGSDFEIETEARSSSPPVDDDSVQLNVGCGIPCRFYNHDRCTRGAACGYLHGPDDKSVRDSHGKNVCLYFLLGECKFGIPKCAYSHRKDFLPAGGWWETDDGVNDEKKRIEDEKTALKQAAKERKQRREKEGQGQNHHQQPRSGGGGQRRGGGSGGGGRRFDQHGHDSRHHHGASTSSHTHTQPQTPALPFYLPQQGAAMSVHELAERMQNFGFTERQLVDLANYGVKPWDEGAWTTLNMLYHY</sequence>
<dbReference type="GO" id="GO:0000209">
    <property type="term" value="P:protein polyubiquitination"/>
    <property type="evidence" value="ECO:0007669"/>
    <property type="project" value="InterPro"/>
</dbReference>
<feature type="compositionally biased region" description="Low complexity" evidence="5">
    <location>
        <begin position="261"/>
        <end position="273"/>
    </location>
</feature>
<feature type="compositionally biased region" description="Gly residues" evidence="5">
    <location>
        <begin position="230"/>
        <end position="245"/>
    </location>
</feature>
<dbReference type="EMBL" id="KV425884">
    <property type="protein sequence ID" value="KZW03192.1"/>
    <property type="molecule type" value="Genomic_DNA"/>
</dbReference>
<feature type="zinc finger region" description="C3H1-type" evidence="4">
    <location>
        <begin position="148"/>
        <end position="176"/>
    </location>
</feature>
<dbReference type="InParanoid" id="A0A165Q799"/>
<feature type="compositionally biased region" description="Basic and acidic residues" evidence="5">
    <location>
        <begin position="204"/>
        <end position="219"/>
    </location>
</feature>
<dbReference type="GO" id="GO:0008270">
    <property type="term" value="F:zinc ion binding"/>
    <property type="evidence" value="ECO:0007669"/>
    <property type="project" value="UniProtKB-KW"/>
</dbReference>
<keyword evidence="1 4" id="KW-0479">Metal-binding</keyword>
<feature type="compositionally biased region" description="Basic and acidic residues" evidence="5">
    <location>
        <begin position="1"/>
        <end position="16"/>
    </location>
</feature>
<evidence type="ECO:0000259" key="6">
    <source>
        <dbReference type="PROSITE" id="PS50103"/>
    </source>
</evidence>
<dbReference type="AlphaFoldDB" id="A0A165Q799"/>
<keyword evidence="2 4" id="KW-0863">Zinc-finger</keyword>
<feature type="domain" description="C3H1-type" evidence="6">
    <location>
        <begin position="148"/>
        <end position="176"/>
    </location>
</feature>
<evidence type="ECO:0000256" key="5">
    <source>
        <dbReference type="SAM" id="MobiDB-lite"/>
    </source>
</evidence>
<reference evidence="7 8" key="1">
    <citation type="journal article" date="2016" name="Mol. Biol. Evol.">
        <title>Comparative Genomics of Early-Diverging Mushroom-Forming Fungi Provides Insights into the Origins of Lignocellulose Decay Capabilities.</title>
        <authorList>
            <person name="Nagy L.G."/>
            <person name="Riley R."/>
            <person name="Tritt A."/>
            <person name="Adam C."/>
            <person name="Daum C."/>
            <person name="Floudas D."/>
            <person name="Sun H."/>
            <person name="Yadav J.S."/>
            <person name="Pangilinan J."/>
            <person name="Larsson K.H."/>
            <person name="Matsuura K."/>
            <person name="Barry K."/>
            <person name="Labutti K."/>
            <person name="Kuo R."/>
            <person name="Ohm R.A."/>
            <person name="Bhattacharya S.S."/>
            <person name="Shirouzu T."/>
            <person name="Yoshinaga Y."/>
            <person name="Martin F.M."/>
            <person name="Grigoriev I.V."/>
            <person name="Hibbett D.S."/>
        </authorList>
    </citation>
    <scope>NUCLEOTIDE SEQUENCE [LARGE SCALE GENOMIC DNA]</scope>
    <source>
        <strain evidence="7 8">HHB12029</strain>
    </source>
</reference>
<proteinExistence type="predicted"/>
<dbReference type="InterPro" id="IPR000571">
    <property type="entry name" value="Znf_CCCH"/>
</dbReference>
<dbReference type="Gene3D" id="3.30.1370.210">
    <property type="match status" value="1"/>
</dbReference>
<dbReference type="Proteomes" id="UP000077266">
    <property type="component" value="Unassembled WGS sequence"/>
</dbReference>
<name>A0A165Q799_EXIGL</name>
<dbReference type="OrthoDB" id="629492at2759"/>
<feature type="region of interest" description="Disordered" evidence="5">
    <location>
        <begin position="1"/>
        <end position="110"/>
    </location>
</feature>
<feature type="zinc finger region" description="C3H1-type" evidence="4">
    <location>
        <begin position="119"/>
        <end position="141"/>
    </location>
</feature>
<dbReference type="STRING" id="1314781.A0A165Q799"/>
<accession>A0A165Q799</accession>
<keyword evidence="3 4" id="KW-0862">Zinc</keyword>
<evidence type="ECO:0000313" key="7">
    <source>
        <dbReference type="EMBL" id="KZW03192.1"/>
    </source>
</evidence>
<protein>
    <recommendedName>
        <fullName evidence="6">C3H1-type domain-containing protein</fullName>
    </recommendedName>
</protein>
<dbReference type="GO" id="GO:0061630">
    <property type="term" value="F:ubiquitin protein ligase activity"/>
    <property type="evidence" value="ECO:0007669"/>
    <property type="project" value="InterPro"/>
</dbReference>
<evidence type="ECO:0000313" key="8">
    <source>
        <dbReference type="Proteomes" id="UP000077266"/>
    </source>
</evidence>
<dbReference type="InterPro" id="IPR045072">
    <property type="entry name" value="MKRN-like"/>
</dbReference>
<evidence type="ECO:0000256" key="1">
    <source>
        <dbReference type="ARBA" id="ARBA00022723"/>
    </source>
</evidence>
<feature type="compositionally biased region" description="Acidic residues" evidence="5">
    <location>
        <begin position="69"/>
        <end position="79"/>
    </location>
</feature>
<feature type="compositionally biased region" description="Low complexity" evidence="5">
    <location>
        <begin position="28"/>
        <end position="41"/>
    </location>
</feature>
<keyword evidence="8" id="KW-1185">Reference proteome</keyword>
<evidence type="ECO:0000256" key="4">
    <source>
        <dbReference type="PROSITE-ProRule" id="PRU00723"/>
    </source>
</evidence>
<gene>
    <name evidence="7" type="ORF">EXIGLDRAFT_699122</name>
</gene>
<dbReference type="PANTHER" id="PTHR11224">
    <property type="entry name" value="MAKORIN-RELATED"/>
    <property type="match status" value="1"/>
</dbReference>
<feature type="region of interest" description="Disordered" evidence="5">
    <location>
        <begin position="204"/>
        <end position="277"/>
    </location>
</feature>